<accession>A0A4Z2ERE1</accession>
<organism evidence="1 2">
    <name type="scientific">Liparis tanakae</name>
    <name type="common">Tanaka's snailfish</name>
    <dbReference type="NCBI Taxonomy" id="230148"/>
    <lineage>
        <taxon>Eukaryota</taxon>
        <taxon>Metazoa</taxon>
        <taxon>Chordata</taxon>
        <taxon>Craniata</taxon>
        <taxon>Vertebrata</taxon>
        <taxon>Euteleostomi</taxon>
        <taxon>Actinopterygii</taxon>
        <taxon>Neopterygii</taxon>
        <taxon>Teleostei</taxon>
        <taxon>Neoteleostei</taxon>
        <taxon>Acanthomorphata</taxon>
        <taxon>Eupercaria</taxon>
        <taxon>Perciformes</taxon>
        <taxon>Cottioidei</taxon>
        <taxon>Cottales</taxon>
        <taxon>Liparidae</taxon>
        <taxon>Liparis</taxon>
    </lineage>
</organism>
<evidence type="ECO:0000313" key="2">
    <source>
        <dbReference type="Proteomes" id="UP000314294"/>
    </source>
</evidence>
<evidence type="ECO:0000313" key="1">
    <source>
        <dbReference type="EMBL" id="TNN31418.1"/>
    </source>
</evidence>
<dbReference type="AlphaFoldDB" id="A0A4Z2ERE1"/>
<gene>
    <name evidence="1" type="ORF">EYF80_058431</name>
</gene>
<comment type="caution">
    <text evidence="1">The sequence shown here is derived from an EMBL/GenBank/DDBJ whole genome shotgun (WGS) entry which is preliminary data.</text>
</comment>
<dbReference type="EMBL" id="SRLO01003496">
    <property type="protein sequence ID" value="TNN31418.1"/>
    <property type="molecule type" value="Genomic_DNA"/>
</dbReference>
<proteinExistence type="predicted"/>
<dbReference type="Proteomes" id="UP000314294">
    <property type="component" value="Unassembled WGS sequence"/>
</dbReference>
<name>A0A4Z2ERE1_9TELE</name>
<sequence>MALRGDVAGVQLSSDHGGGQPGCYLLVAGLRRPQKVQTGAVAAAGAGVPAAGREIREGGDAQGLAEHQLPVMVDLHHLCAGV</sequence>
<protein>
    <submittedName>
        <fullName evidence="1">Uncharacterized protein</fullName>
    </submittedName>
</protein>
<keyword evidence="2" id="KW-1185">Reference proteome</keyword>
<reference evidence="1 2" key="1">
    <citation type="submission" date="2019-03" db="EMBL/GenBank/DDBJ databases">
        <title>First draft genome of Liparis tanakae, snailfish: a comprehensive survey of snailfish specific genes.</title>
        <authorList>
            <person name="Kim W."/>
            <person name="Song I."/>
            <person name="Jeong J.-H."/>
            <person name="Kim D."/>
            <person name="Kim S."/>
            <person name="Ryu S."/>
            <person name="Song J.Y."/>
            <person name="Lee S.K."/>
        </authorList>
    </citation>
    <scope>NUCLEOTIDE SEQUENCE [LARGE SCALE GENOMIC DNA]</scope>
    <source>
        <tissue evidence="1">Muscle</tissue>
    </source>
</reference>